<protein>
    <submittedName>
        <fullName evidence="1">Uncharacterized protein</fullName>
    </submittedName>
</protein>
<dbReference type="PANTHER" id="PTHR31126">
    <property type="entry name" value="TYROSINE-PROTEIN PHOSPHATASE"/>
    <property type="match status" value="1"/>
</dbReference>
<dbReference type="Proteomes" id="UP000767238">
    <property type="component" value="Unassembled WGS sequence"/>
</dbReference>
<evidence type="ECO:0000313" key="1">
    <source>
        <dbReference type="EMBL" id="KAH0217933.1"/>
    </source>
</evidence>
<dbReference type="GO" id="GO:0004721">
    <property type="term" value="F:phosphoprotein phosphatase activity"/>
    <property type="evidence" value="ECO:0007669"/>
    <property type="project" value="InterPro"/>
</dbReference>
<dbReference type="AlphaFoldDB" id="A0A9P8GCD8"/>
<evidence type="ECO:0000313" key="2">
    <source>
        <dbReference type="Proteomes" id="UP000767238"/>
    </source>
</evidence>
<comment type="caution">
    <text evidence="1">The sequence shown here is derived from an EMBL/GenBank/DDBJ whole genome shotgun (WGS) entry which is preliminary data.</text>
</comment>
<dbReference type="InterPro" id="IPR026893">
    <property type="entry name" value="Tyr/Ser_Pase_IphP-type"/>
</dbReference>
<proteinExistence type="predicted"/>
<dbReference type="Pfam" id="PF13350">
    <property type="entry name" value="Y_phosphatase3"/>
    <property type="match status" value="1"/>
</dbReference>
<dbReference type="EMBL" id="JAHFYH010000052">
    <property type="protein sequence ID" value="KAH0217933.1"/>
    <property type="molecule type" value="Genomic_DNA"/>
</dbReference>
<dbReference type="SUPFAM" id="SSF52799">
    <property type="entry name" value="(Phosphotyrosine protein) phosphatases II"/>
    <property type="match status" value="1"/>
</dbReference>
<feature type="non-terminal residue" evidence="1">
    <location>
        <position position="305"/>
    </location>
</feature>
<dbReference type="PANTHER" id="PTHR31126:SF10">
    <property type="entry name" value="PROTEIN PHOSPHATASE, PUTATIVE (AFU_ORTHOLOGUE AFUA_6G06650)-RELATED"/>
    <property type="match status" value="1"/>
</dbReference>
<dbReference type="OrthoDB" id="9988524at2759"/>
<sequence>MSKFQEGKAPPLTTVANFRDVASLVQNINPGLLYRSANLDNASREDLDILREQYRMRSVIDLRGMDLWPMIPSWQMPGKHDTDYIYQYPDLIASTSVLGLRLHYIGLGGPQYGLFVRSQLGLWDKAKVYAEVAFKPESGLMNYKKLINTKMCKERMAIPEAIIDHSFPQIKAIFKVLVDPSSYPVLVLNKYGTDFVSLIVSLVLFALHTDAASIHRDYMQTYEELADSKQERLEDNRAMGMLNDSLVEPYLPFVSSLDKHIRDKHGDIEQYLWKIGITQSELQTLKETLHSGSSLSEKQGWLVDI</sequence>
<reference evidence="1" key="1">
    <citation type="journal article" date="2021" name="J Fungi (Basel)">
        <title>Virulence traits and population genomics of the black yeast Aureobasidium melanogenum.</title>
        <authorList>
            <person name="Cernosa A."/>
            <person name="Sun X."/>
            <person name="Gostincar C."/>
            <person name="Fang C."/>
            <person name="Gunde-Cimerman N."/>
            <person name="Song Z."/>
        </authorList>
    </citation>
    <scope>NUCLEOTIDE SEQUENCE</scope>
    <source>
        <strain evidence="1">EXF-8016</strain>
    </source>
</reference>
<organism evidence="1 2">
    <name type="scientific">Aureobasidium melanogenum</name>
    <name type="common">Aureobasidium pullulans var. melanogenum</name>
    <dbReference type="NCBI Taxonomy" id="46634"/>
    <lineage>
        <taxon>Eukaryota</taxon>
        <taxon>Fungi</taxon>
        <taxon>Dikarya</taxon>
        <taxon>Ascomycota</taxon>
        <taxon>Pezizomycotina</taxon>
        <taxon>Dothideomycetes</taxon>
        <taxon>Dothideomycetidae</taxon>
        <taxon>Dothideales</taxon>
        <taxon>Saccotheciaceae</taxon>
        <taxon>Aureobasidium</taxon>
    </lineage>
</organism>
<accession>A0A9P8GCD8</accession>
<name>A0A9P8GCD8_AURME</name>
<dbReference type="InterPro" id="IPR029021">
    <property type="entry name" value="Prot-tyrosine_phosphatase-like"/>
</dbReference>
<reference evidence="1" key="2">
    <citation type="submission" date="2021-08" db="EMBL/GenBank/DDBJ databases">
        <authorList>
            <person name="Gostincar C."/>
            <person name="Sun X."/>
            <person name="Song Z."/>
            <person name="Gunde-Cimerman N."/>
        </authorList>
    </citation>
    <scope>NUCLEOTIDE SEQUENCE</scope>
    <source>
        <strain evidence="1">EXF-8016</strain>
    </source>
</reference>
<gene>
    <name evidence="1" type="ORF">KCV03_g6794</name>
</gene>
<dbReference type="Gene3D" id="3.90.190.10">
    <property type="entry name" value="Protein tyrosine phosphatase superfamily"/>
    <property type="match status" value="1"/>
</dbReference>